<evidence type="ECO:0000313" key="1">
    <source>
        <dbReference type="EMBL" id="UYW01488.1"/>
    </source>
</evidence>
<gene>
    <name evidence="1" type="ORF">K5I29_00620</name>
</gene>
<organism evidence="1 2">
    <name type="scientific">Flavobacterium agricola</name>
    <dbReference type="NCBI Taxonomy" id="2870839"/>
    <lineage>
        <taxon>Bacteria</taxon>
        <taxon>Pseudomonadati</taxon>
        <taxon>Bacteroidota</taxon>
        <taxon>Flavobacteriia</taxon>
        <taxon>Flavobacteriales</taxon>
        <taxon>Flavobacteriaceae</taxon>
        <taxon>Flavobacterium</taxon>
    </lineage>
</organism>
<dbReference type="RefSeq" id="WP_264433960.1">
    <property type="nucleotide sequence ID" value="NZ_CP081495.1"/>
</dbReference>
<name>A0ABY6LYT2_9FLAO</name>
<protein>
    <submittedName>
        <fullName evidence="1">Uncharacterized protein</fullName>
    </submittedName>
</protein>
<evidence type="ECO:0000313" key="2">
    <source>
        <dbReference type="Proteomes" id="UP001163328"/>
    </source>
</evidence>
<accession>A0ABY6LYT2</accession>
<dbReference type="EMBL" id="CP081495">
    <property type="protein sequence ID" value="UYW01488.1"/>
    <property type="molecule type" value="Genomic_DNA"/>
</dbReference>
<reference evidence="1" key="1">
    <citation type="submission" date="2021-08" db="EMBL/GenBank/DDBJ databases">
        <title>Flavobacterium sp. strain CC-SYL302.</title>
        <authorList>
            <person name="Lin S.-Y."/>
            <person name="Lee T.-H."/>
            <person name="Young C.-C."/>
        </authorList>
    </citation>
    <scope>NUCLEOTIDE SEQUENCE</scope>
    <source>
        <strain evidence="1">CC-SYL302</strain>
    </source>
</reference>
<keyword evidence="2" id="KW-1185">Reference proteome</keyword>
<dbReference type="Proteomes" id="UP001163328">
    <property type="component" value="Chromosome"/>
</dbReference>
<proteinExistence type="predicted"/>
<sequence length="128" mass="14938">MKFVNKIAIPFFVFLMMGVIVKNSALCLLYEYQKDLFVEIFCENITKPDMHCDGKCMLAKMQAEQNEQEATHVLKQLQTEMVFNINEPFFVVIPHKNTWVQVIPAPQYYTSLYSYLFTPTFINPPEAV</sequence>